<proteinExistence type="predicted"/>
<sequence>MEPLLHAFTLNSLGKNPADIAEMPHRPMTDLRRRKGPQHQPKPHQPPPRRPAVPLRQPKR</sequence>
<dbReference type="OrthoDB" id="9955798at2"/>
<feature type="region of interest" description="Disordered" evidence="1">
    <location>
        <begin position="1"/>
        <end position="60"/>
    </location>
</feature>
<gene>
    <name evidence="2" type="ORF">GB881_17105</name>
</gene>
<evidence type="ECO:0000256" key="1">
    <source>
        <dbReference type="SAM" id="MobiDB-lite"/>
    </source>
</evidence>
<feature type="compositionally biased region" description="Basic and acidic residues" evidence="1">
    <location>
        <begin position="22"/>
        <end position="31"/>
    </location>
</feature>
<evidence type="ECO:0000313" key="3">
    <source>
        <dbReference type="Proteomes" id="UP000437709"/>
    </source>
</evidence>
<dbReference type="Proteomes" id="UP000437709">
    <property type="component" value="Unassembled WGS sequence"/>
</dbReference>
<reference evidence="2 3" key="1">
    <citation type="submission" date="2019-10" db="EMBL/GenBank/DDBJ databases">
        <title>Georgenia wutianyii sp. nov. and Georgenia yuyongxinii sp. nov. isolated from plateau pika (Ochotona curzoniae) in the Qinghai-Tibet plateau of China.</title>
        <authorList>
            <person name="Tian Z."/>
        </authorList>
    </citation>
    <scope>NUCLEOTIDE SEQUENCE [LARGE SCALE GENOMIC DNA]</scope>
    <source>
        <strain evidence="2 3">JCM 19765</strain>
    </source>
</reference>
<evidence type="ECO:0000313" key="2">
    <source>
        <dbReference type="EMBL" id="MPV38736.1"/>
    </source>
</evidence>
<dbReference type="RefSeq" id="WP_152193347.1">
    <property type="nucleotide sequence ID" value="NZ_VUKD01000001.1"/>
</dbReference>
<dbReference type="EMBL" id="WHPC01000105">
    <property type="protein sequence ID" value="MPV38736.1"/>
    <property type="molecule type" value="Genomic_DNA"/>
</dbReference>
<protein>
    <submittedName>
        <fullName evidence="2">Uncharacterized protein</fullName>
    </submittedName>
</protein>
<keyword evidence="3" id="KW-1185">Reference proteome</keyword>
<dbReference type="AlphaFoldDB" id="A0A6N7ERJ7"/>
<name>A0A6N7ERJ7_9MICO</name>
<organism evidence="2 3">
    <name type="scientific">Georgenia subflava</name>
    <dbReference type="NCBI Taxonomy" id="1622177"/>
    <lineage>
        <taxon>Bacteria</taxon>
        <taxon>Bacillati</taxon>
        <taxon>Actinomycetota</taxon>
        <taxon>Actinomycetes</taxon>
        <taxon>Micrococcales</taxon>
        <taxon>Bogoriellaceae</taxon>
        <taxon>Georgenia</taxon>
    </lineage>
</organism>
<accession>A0A6N7ERJ7</accession>
<comment type="caution">
    <text evidence="2">The sequence shown here is derived from an EMBL/GenBank/DDBJ whole genome shotgun (WGS) entry which is preliminary data.</text>
</comment>